<dbReference type="Gene3D" id="2.170.130.10">
    <property type="entry name" value="TonB-dependent receptor, plug domain"/>
    <property type="match status" value="1"/>
</dbReference>
<evidence type="ECO:0000256" key="6">
    <source>
        <dbReference type="ARBA" id="ARBA00023136"/>
    </source>
</evidence>
<dbReference type="SUPFAM" id="SSF56935">
    <property type="entry name" value="Porins"/>
    <property type="match status" value="1"/>
</dbReference>
<evidence type="ECO:0000256" key="7">
    <source>
        <dbReference type="ARBA" id="ARBA00023237"/>
    </source>
</evidence>
<dbReference type="Proteomes" id="UP001262754">
    <property type="component" value="Unassembled WGS sequence"/>
</dbReference>
<name>A0ABU1N0N6_9CAUL</name>
<evidence type="ECO:0000313" key="14">
    <source>
        <dbReference type="Proteomes" id="UP001262754"/>
    </source>
</evidence>
<sequence>MSSRHAMMAATALIAITLCSPAVAQDIKSTDVQANATAADDAKTDDATLVDTVIVKGIRGSLDAATKRKKNSAQIVESIESEDVGKLPDNNVPEALSRVTGVQIERIHGEGTNITIRGMQGVSTTINGNDNSVGDSRSANLADIPAELLKSVQVYKTRTADQVEGGIAGTVNVELRRPLDLRNGLTVAGSIKNVYGSTGDTKSPYASLLVGDRFDTGIGEMGFLINGSYTKNNYEEDFVESESPNTFFDNTPSQASLPANQKNIIAPYAVNYGVEQGAITRPSINLVGQWRANEHLDFVVEGSYFGSKEKRGRDRLHVTTRDPNSAVSNVVLAEDGRTVRSLTLSRPEGVDASAQSYYEKVDSDNFTTNAEAHWRGDRLQVDGSAQYNWSKTSYYGVLSLAHLLDASGKPAATVNVDFNSSNIPGRGPYITFPTSDLAKVENYQIFQLHDEQAIAKNHEFVLKADASYRLSDDKFFRSIGFGVRYSDRHLTRDYGYRDAFPTIALNSFPGGVGVTTSQLAVTGFSPTWYHLSGPDLMDRHDALLTAAGWTTERPPNDLGQTYVEDEQSLAGYGNLNYAIKSRFPIDGVAGVRVVRTKGHNVSTRFDLDKDWNAVITPTEGGGDYVDVLPSLNAVVHFSSKFQLRLAYTYNVQRPNFLDMSSWRTIQANNQIIYSGNPDLKPNRSENYDASLEYYFGRGGIVSLGAFLKKPDGYIYYSGGGQETINGVVYQVYTSRNAGPGEFQGYEFNTSGFFDFLPGKLHNFGASANFTYMAKYNINFPFEGDQRLIPGVFDADSTSKYTYNLALYYDTPQFSARVAYNYRARYKVNVYQDNPEYSPYNDATSRLDAAVNWTPIKQLTLSVEGTNLTKENNNVYWGQDRMLPLGVRVQARTLQVSARFRY</sequence>
<feature type="domain" description="TonB-dependent receptor-like beta-barrel" evidence="11">
    <location>
        <begin position="454"/>
        <end position="867"/>
    </location>
</feature>
<dbReference type="InterPro" id="IPR012910">
    <property type="entry name" value="Plug_dom"/>
</dbReference>
<feature type="domain" description="TonB-dependent receptor plug" evidence="12">
    <location>
        <begin position="69"/>
        <end position="170"/>
    </location>
</feature>
<reference evidence="13 14" key="1">
    <citation type="submission" date="2023-07" db="EMBL/GenBank/DDBJ databases">
        <title>Sorghum-associated microbial communities from plants grown in Nebraska, USA.</title>
        <authorList>
            <person name="Schachtman D."/>
        </authorList>
    </citation>
    <scope>NUCLEOTIDE SEQUENCE [LARGE SCALE GENOMIC DNA]</scope>
    <source>
        <strain evidence="13 14">DS2154</strain>
    </source>
</reference>
<evidence type="ECO:0000256" key="5">
    <source>
        <dbReference type="ARBA" id="ARBA00023077"/>
    </source>
</evidence>
<dbReference type="InterPro" id="IPR037066">
    <property type="entry name" value="Plug_dom_sf"/>
</dbReference>
<keyword evidence="3 8" id="KW-1134">Transmembrane beta strand</keyword>
<proteinExistence type="inferred from homology"/>
<dbReference type="Pfam" id="PF00593">
    <property type="entry name" value="TonB_dep_Rec_b-barrel"/>
    <property type="match status" value="1"/>
</dbReference>
<keyword evidence="10" id="KW-0732">Signal</keyword>
<dbReference type="PROSITE" id="PS52016">
    <property type="entry name" value="TONB_DEPENDENT_REC_3"/>
    <property type="match status" value="1"/>
</dbReference>
<accession>A0ABU1N0N6</accession>
<keyword evidence="6 8" id="KW-0472">Membrane</keyword>
<keyword evidence="14" id="KW-1185">Reference proteome</keyword>
<keyword evidence="5 9" id="KW-0798">TonB box</keyword>
<evidence type="ECO:0000256" key="9">
    <source>
        <dbReference type="RuleBase" id="RU003357"/>
    </source>
</evidence>
<evidence type="ECO:0000259" key="12">
    <source>
        <dbReference type="Pfam" id="PF07715"/>
    </source>
</evidence>
<dbReference type="InterPro" id="IPR039426">
    <property type="entry name" value="TonB-dep_rcpt-like"/>
</dbReference>
<evidence type="ECO:0000313" key="13">
    <source>
        <dbReference type="EMBL" id="MDR6531511.1"/>
    </source>
</evidence>
<dbReference type="Pfam" id="PF07715">
    <property type="entry name" value="Plug"/>
    <property type="match status" value="1"/>
</dbReference>
<gene>
    <name evidence="13" type="ORF">J2800_002258</name>
</gene>
<comment type="caution">
    <text evidence="13">The sequence shown here is derived from an EMBL/GenBank/DDBJ whole genome shotgun (WGS) entry which is preliminary data.</text>
</comment>
<comment type="subcellular location">
    <subcellularLocation>
        <location evidence="1 8">Cell outer membrane</location>
        <topology evidence="1 8">Multi-pass membrane protein</topology>
    </subcellularLocation>
</comment>
<keyword evidence="4 8" id="KW-0812">Transmembrane</keyword>
<dbReference type="PANTHER" id="PTHR40980:SF3">
    <property type="entry name" value="TONB-DEPENDENT RECEPTOR-LIKE BETA-BARREL DOMAIN-CONTAINING PROTEIN"/>
    <property type="match status" value="1"/>
</dbReference>
<dbReference type="InterPro" id="IPR010104">
    <property type="entry name" value="TonB_rcpt_bac"/>
</dbReference>
<dbReference type="EMBL" id="JAVDRL010000006">
    <property type="protein sequence ID" value="MDR6531511.1"/>
    <property type="molecule type" value="Genomic_DNA"/>
</dbReference>
<evidence type="ECO:0000256" key="2">
    <source>
        <dbReference type="ARBA" id="ARBA00022448"/>
    </source>
</evidence>
<evidence type="ECO:0000256" key="4">
    <source>
        <dbReference type="ARBA" id="ARBA00022692"/>
    </source>
</evidence>
<feature type="chain" id="PRO_5046353168" evidence="10">
    <location>
        <begin position="25"/>
        <end position="901"/>
    </location>
</feature>
<dbReference type="PANTHER" id="PTHR40980">
    <property type="entry name" value="PLUG DOMAIN-CONTAINING PROTEIN"/>
    <property type="match status" value="1"/>
</dbReference>
<comment type="similarity">
    <text evidence="8 9">Belongs to the TonB-dependent receptor family.</text>
</comment>
<evidence type="ECO:0000256" key="1">
    <source>
        <dbReference type="ARBA" id="ARBA00004571"/>
    </source>
</evidence>
<keyword evidence="2 8" id="KW-0813">Transport</keyword>
<evidence type="ECO:0000256" key="10">
    <source>
        <dbReference type="SAM" id="SignalP"/>
    </source>
</evidence>
<keyword evidence="7 8" id="KW-0998">Cell outer membrane</keyword>
<organism evidence="13 14">
    <name type="scientific">Caulobacter rhizosphaerae</name>
    <dbReference type="NCBI Taxonomy" id="2010972"/>
    <lineage>
        <taxon>Bacteria</taxon>
        <taxon>Pseudomonadati</taxon>
        <taxon>Pseudomonadota</taxon>
        <taxon>Alphaproteobacteria</taxon>
        <taxon>Caulobacterales</taxon>
        <taxon>Caulobacteraceae</taxon>
        <taxon>Caulobacter</taxon>
    </lineage>
</organism>
<evidence type="ECO:0000259" key="11">
    <source>
        <dbReference type="Pfam" id="PF00593"/>
    </source>
</evidence>
<dbReference type="Gene3D" id="2.40.170.20">
    <property type="entry name" value="TonB-dependent receptor, beta-barrel domain"/>
    <property type="match status" value="1"/>
</dbReference>
<keyword evidence="13" id="KW-0675">Receptor</keyword>
<dbReference type="NCBIfam" id="TIGR01782">
    <property type="entry name" value="TonB-Xanth-Caul"/>
    <property type="match status" value="1"/>
</dbReference>
<evidence type="ECO:0000256" key="3">
    <source>
        <dbReference type="ARBA" id="ARBA00022452"/>
    </source>
</evidence>
<feature type="signal peptide" evidence="10">
    <location>
        <begin position="1"/>
        <end position="24"/>
    </location>
</feature>
<protein>
    <submittedName>
        <fullName evidence="13">TonB-dependent receptor</fullName>
    </submittedName>
</protein>
<dbReference type="InterPro" id="IPR036942">
    <property type="entry name" value="Beta-barrel_TonB_sf"/>
</dbReference>
<dbReference type="RefSeq" id="WP_310031479.1">
    <property type="nucleotide sequence ID" value="NZ_JAVDRL010000006.1"/>
</dbReference>
<evidence type="ECO:0000256" key="8">
    <source>
        <dbReference type="PROSITE-ProRule" id="PRU01360"/>
    </source>
</evidence>
<dbReference type="InterPro" id="IPR000531">
    <property type="entry name" value="Beta-barrel_TonB"/>
</dbReference>